<dbReference type="OrthoDB" id="564699at2"/>
<evidence type="ECO:0008006" key="3">
    <source>
        <dbReference type="Google" id="ProtNLM"/>
    </source>
</evidence>
<dbReference type="RefSeq" id="WP_109719996.1">
    <property type="nucleotide sequence ID" value="NZ_QEQK01000006.1"/>
</dbReference>
<organism evidence="1 2">
    <name type="scientific">Abyssibacter profundi</name>
    <dbReference type="NCBI Taxonomy" id="2182787"/>
    <lineage>
        <taxon>Bacteria</taxon>
        <taxon>Pseudomonadati</taxon>
        <taxon>Pseudomonadota</taxon>
        <taxon>Gammaproteobacteria</taxon>
        <taxon>Chromatiales</taxon>
        <taxon>Oceanococcaceae</taxon>
        <taxon>Abyssibacter</taxon>
    </lineage>
</organism>
<dbReference type="EMBL" id="QEQK01000006">
    <property type="protein sequence ID" value="PWN56225.1"/>
    <property type="molecule type" value="Genomic_DNA"/>
</dbReference>
<name>A0A363ULD2_9GAMM</name>
<proteinExistence type="predicted"/>
<dbReference type="Proteomes" id="UP000251800">
    <property type="component" value="Unassembled WGS sequence"/>
</dbReference>
<sequence length="218" mass="23027">MTTARLQLDELIAHQSQPHVTLNGSLRRLDAAVQLTVADRDLTLPPGSPSDGDTYIVGASATGDWEDEDGNIAYYSNTAWIFLTPAEGWQAWIEDEDVVVTYQNDAWAGVGQAESIQALGAISGAQTIDLRAATYASFTVDGAITLTIDGLPPAGTAKAFTLEITGSSSSPIDEITWPEAIEWPSGVALQPTQAGTDVFVFVANGSRIMGGRALENVS</sequence>
<comment type="caution">
    <text evidence="1">The sequence shown here is derived from an EMBL/GenBank/DDBJ whole genome shotgun (WGS) entry which is preliminary data.</text>
</comment>
<protein>
    <recommendedName>
        <fullName evidence="3">DUF2793 domain-containing protein</fullName>
    </recommendedName>
</protein>
<accession>A0A363ULD2</accession>
<dbReference type="AlphaFoldDB" id="A0A363ULD2"/>
<reference evidence="1 2" key="1">
    <citation type="submission" date="2018-05" db="EMBL/GenBank/DDBJ databases">
        <title>Abyssibacter profundi OUC007T gen. nov., sp. nov, a marine bacterium isolated from seawater of the Mariana Trench.</title>
        <authorList>
            <person name="Zhou S."/>
        </authorList>
    </citation>
    <scope>NUCLEOTIDE SEQUENCE [LARGE SCALE GENOMIC DNA]</scope>
    <source>
        <strain evidence="1 2">OUC007</strain>
    </source>
</reference>
<gene>
    <name evidence="1" type="ORF">DEH80_08100</name>
</gene>
<keyword evidence="2" id="KW-1185">Reference proteome</keyword>
<evidence type="ECO:0000313" key="1">
    <source>
        <dbReference type="EMBL" id="PWN56225.1"/>
    </source>
</evidence>
<evidence type="ECO:0000313" key="2">
    <source>
        <dbReference type="Proteomes" id="UP000251800"/>
    </source>
</evidence>
<dbReference type="Pfam" id="PF10983">
    <property type="entry name" value="DUF2793"/>
    <property type="match status" value="1"/>
</dbReference>
<dbReference type="InterPro" id="IPR021251">
    <property type="entry name" value="DUF2793"/>
</dbReference>